<feature type="transmembrane region" description="Helical" evidence="1">
    <location>
        <begin position="37"/>
        <end position="58"/>
    </location>
</feature>
<accession>A0A7M2YTA2</accession>
<comment type="caution">
    <text evidence="2">The sequence shown here is derived from an EMBL/GenBank/DDBJ whole genome shotgun (WGS) entry which is preliminary data.</text>
</comment>
<sequence length="216" mass="22246">MRLDRGALTALTGVAAAAWVALVLQPDGMAMGMPAFLAGWTLMMAAMMLPSIAPLVLLHRRVRGGGRSTVALALGYLFVWAAFGLPAFAAQLALGDRAPAGAVAAVLVVAGVYQLTPLKTACLRRCRSALDFLMQRPQHGAVRLGLTHGIYCVGCCWGLMAVLVGAGAMGLAWAAAIAALVFAEKLLPAGERFARLTGIALVVTGLVITVGAVRPG</sequence>
<dbReference type="Pfam" id="PF09948">
    <property type="entry name" value="PpoB2"/>
    <property type="match status" value="1"/>
</dbReference>
<evidence type="ECO:0000313" key="2">
    <source>
        <dbReference type="EMBL" id="RDI73401.1"/>
    </source>
</evidence>
<dbReference type="RefSeq" id="WP_114797379.1">
    <property type="nucleotide sequence ID" value="NZ_QQZY01000010.1"/>
</dbReference>
<reference evidence="3" key="2">
    <citation type="journal article" date="2019" name="MicrobiologyOpen">
        <title>High-quality draft genome sequence of Gaiella occulta isolated from a 150 meter deep mineral water borehole and comparison with the genome sequences of other deep-branching lineages of the phylum Actinobacteria.</title>
        <authorList>
            <person name="Severino R."/>
            <person name="Froufe H.J.C."/>
            <person name="Barroso C."/>
            <person name="Albuquerque L."/>
            <person name="Lobo-da-Cunha A."/>
            <person name="da Costa M.S."/>
            <person name="Egas C."/>
        </authorList>
    </citation>
    <scope>NUCLEOTIDE SEQUENCE [LARGE SCALE GENOMIC DNA]</scope>
    <source>
        <strain evidence="3">F2-233</strain>
    </source>
</reference>
<evidence type="ECO:0000256" key="1">
    <source>
        <dbReference type="SAM" id="Phobius"/>
    </source>
</evidence>
<feature type="transmembrane region" description="Helical" evidence="1">
    <location>
        <begin position="166"/>
        <end position="183"/>
    </location>
</feature>
<dbReference type="OrthoDB" id="164118at2"/>
<keyword evidence="1" id="KW-0472">Membrane</keyword>
<gene>
    <name evidence="2" type="ORF">Gocc_3001</name>
</gene>
<feature type="transmembrane region" description="Helical" evidence="1">
    <location>
        <begin position="195"/>
        <end position="213"/>
    </location>
</feature>
<organism evidence="2 3">
    <name type="scientific">Gaiella occulta</name>
    <dbReference type="NCBI Taxonomy" id="1002870"/>
    <lineage>
        <taxon>Bacteria</taxon>
        <taxon>Bacillati</taxon>
        <taxon>Actinomycetota</taxon>
        <taxon>Thermoleophilia</taxon>
        <taxon>Gaiellales</taxon>
        <taxon>Gaiellaceae</taxon>
        <taxon>Gaiella</taxon>
    </lineage>
</organism>
<keyword evidence="1" id="KW-0812">Transmembrane</keyword>
<name>A0A7M2YTA2_9ACTN</name>
<keyword evidence="3" id="KW-1185">Reference proteome</keyword>
<keyword evidence="1" id="KW-1133">Transmembrane helix</keyword>
<dbReference type="Proteomes" id="UP000254134">
    <property type="component" value="Unassembled WGS sequence"/>
</dbReference>
<feature type="transmembrane region" description="Helical" evidence="1">
    <location>
        <begin position="100"/>
        <end position="120"/>
    </location>
</feature>
<dbReference type="InterPro" id="IPR018688">
    <property type="entry name" value="PpoB2-like"/>
</dbReference>
<feature type="transmembrane region" description="Helical" evidence="1">
    <location>
        <begin position="7"/>
        <end position="25"/>
    </location>
</feature>
<dbReference type="EMBL" id="QQZY01000010">
    <property type="protein sequence ID" value="RDI73401.1"/>
    <property type="molecule type" value="Genomic_DNA"/>
</dbReference>
<evidence type="ECO:0000313" key="3">
    <source>
        <dbReference type="Proteomes" id="UP000254134"/>
    </source>
</evidence>
<dbReference type="AlphaFoldDB" id="A0A7M2YTA2"/>
<protein>
    <submittedName>
        <fullName evidence="2">Putative metal-binding integral membrane protein</fullName>
    </submittedName>
</protein>
<reference evidence="2 3" key="1">
    <citation type="submission" date="2018-07" db="EMBL/GenBank/DDBJ databases">
        <title>High-quality-draft genome sequence of Gaiella occulta.</title>
        <authorList>
            <person name="Severino R."/>
            <person name="Froufe H.J.C."/>
            <person name="Rainey F.A."/>
            <person name="Barroso C."/>
            <person name="Albuquerque L."/>
            <person name="Lobo-Da-Cunha A."/>
            <person name="Da Costa M.S."/>
            <person name="Egas C."/>
        </authorList>
    </citation>
    <scope>NUCLEOTIDE SEQUENCE [LARGE SCALE GENOMIC DNA]</scope>
    <source>
        <strain evidence="2 3">F2-233</strain>
    </source>
</reference>
<feature type="transmembrane region" description="Helical" evidence="1">
    <location>
        <begin position="70"/>
        <end position="94"/>
    </location>
</feature>
<proteinExistence type="predicted"/>